<evidence type="ECO:0000256" key="6">
    <source>
        <dbReference type="PROSITE-ProRule" id="PRU00169"/>
    </source>
</evidence>
<dbReference type="InterPro" id="IPR001789">
    <property type="entry name" value="Sig_transdc_resp-reg_receiver"/>
</dbReference>
<dbReference type="RefSeq" id="WP_151559164.1">
    <property type="nucleotide sequence ID" value="NZ_WBMT01000003.1"/>
</dbReference>
<dbReference type="SUPFAM" id="SSF52172">
    <property type="entry name" value="CheY-like"/>
    <property type="match status" value="1"/>
</dbReference>
<dbReference type="PANTHER" id="PTHR48111:SF1">
    <property type="entry name" value="TWO-COMPONENT RESPONSE REGULATOR ORR33"/>
    <property type="match status" value="1"/>
</dbReference>
<dbReference type="Gene3D" id="1.10.10.10">
    <property type="entry name" value="Winged helix-like DNA-binding domain superfamily/Winged helix DNA-binding domain"/>
    <property type="match status" value="1"/>
</dbReference>
<comment type="caution">
    <text evidence="10">The sequence shown here is derived from an EMBL/GenBank/DDBJ whole genome shotgun (WGS) entry which is preliminary data.</text>
</comment>
<name>A0A6H9Z9I2_9ACTN</name>
<dbReference type="GO" id="GO:0000976">
    <property type="term" value="F:transcription cis-regulatory region binding"/>
    <property type="evidence" value="ECO:0007669"/>
    <property type="project" value="TreeGrafter"/>
</dbReference>
<dbReference type="PROSITE" id="PS51755">
    <property type="entry name" value="OMPR_PHOB"/>
    <property type="match status" value="1"/>
</dbReference>
<dbReference type="InterPro" id="IPR011006">
    <property type="entry name" value="CheY-like_superfamily"/>
</dbReference>
<feature type="domain" description="Response regulatory" evidence="8">
    <location>
        <begin position="2"/>
        <end position="112"/>
    </location>
</feature>
<evidence type="ECO:0000313" key="11">
    <source>
        <dbReference type="Proteomes" id="UP000468735"/>
    </source>
</evidence>
<dbReference type="SMART" id="SM00448">
    <property type="entry name" value="REC"/>
    <property type="match status" value="1"/>
</dbReference>
<dbReference type="GO" id="GO:0032993">
    <property type="term" value="C:protein-DNA complex"/>
    <property type="evidence" value="ECO:0007669"/>
    <property type="project" value="TreeGrafter"/>
</dbReference>
<gene>
    <name evidence="10" type="ORF">F8566_07215</name>
</gene>
<keyword evidence="1 6" id="KW-0597">Phosphoprotein</keyword>
<evidence type="ECO:0000259" key="8">
    <source>
        <dbReference type="PROSITE" id="PS50110"/>
    </source>
</evidence>
<evidence type="ECO:0000313" key="10">
    <source>
        <dbReference type="EMBL" id="KAB2350764.1"/>
    </source>
</evidence>
<dbReference type="InterPro" id="IPR039420">
    <property type="entry name" value="WalR-like"/>
</dbReference>
<evidence type="ECO:0000256" key="3">
    <source>
        <dbReference type="ARBA" id="ARBA00023015"/>
    </source>
</evidence>
<dbReference type="Pfam" id="PF00072">
    <property type="entry name" value="Response_reg"/>
    <property type="match status" value="1"/>
</dbReference>
<dbReference type="InterPro" id="IPR001867">
    <property type="entry name" value="OmpR/PhoB-type_DNA-bd"/>
</dbReference>
<keyword evidence="5" id="KW-0804">Transcription</keyword>
<sequence length="231" mass="25384">MRILLVEDDRRFAIALVKSLSQCGHEVEYVDSAAAALASPACDLVLLDLGLPDLDGLEVCRRLRRRGDVAIIILSARGTERDRVTGLRCGADDYLVKPFGVAELQARMDAVLRRVRPRPNGVHTVGGLEVDLDARVARVDGDRVKLTPKEFSLLAALIREQGVVLMREQLLREVWGTTWQGRSRTLDVHVSTLRTKIRTGARVEAVHGVGYRLVPVGALLQGAGDRPAEEL</sequence>
<dbReference type="Pfam" id="PF00486">
    <property type="entry name" value="Trans_reg_C"/>
    <property type="match status" value="1"/>
</dbReference>
<dbReference type="PROSITE" id="PS50110">
    <property type="entry name" value="RESPONSE_REGULATORY"/>
    <property type="match status" value="1"/>
</dbReference>
<dbReference type="GO" id="GO:0000156">
    <property type="term" value="F:phosphorelay response regulator activity"/>
    <property type="evidence" value="ECO:0007669"/>
    <property type="project" value="TreeGrafter"/>
</dbReference>
<keyword evidence="3" id="KW-0805">Transcription regulation</keyword>
<evidence type="ECO:0000256" key="7">
    <source>
        <dbReference type="PROSITE-ProRule" id="PRU01091"/>
    </source>
</evidence>
<accession>A0A6H9Z9I2</accession>
<dbReference type="InterPro" id="IPR036388">
    <property type="entry name" value="WH-like_DNA-bd_sf"/>
</dbReference>
<protein>
    <submittedName>
        <fullName evidence="10">Response regulator transcription factor</fullName>
    </submittedName>
</protein>
<keyword evidence="11" id="KW-1185">Reference proteome</keyword>
<dbReference type="OrthoDB" id="116118at2"/>
<dbReference type="PANTHER" id="PTHR48111">
    <property type="entry name" value="REGULATOR OF RPOS"/>
    <property type="match status" value="1"/>
</dbReference>
<proteinExistence type="predicted"/>
<dbReference type="Gene3D" id="3.40.50.2300">
    <property type="match status" value="1"/>
</dbReference>
<dbReference type="SMART" id="SM00862">
    <property type="entry name" value="Trans_reg_C"/>
    <property type="match status" value="1"/>
</dbReference>
<keyword evidence="2" id="KW-0902">Two-component regulatory system</keyword>
<dbReference type="CDD" id="cd00383">
    <property type="entry name" value="trans_reg_C"/>
    <property type="match status" value="1"/>
</dbReference>
<dbReference type="AlphaFoldDB" id="A0A6H9Z9I2"/>
<evidence type="ECO:0000256" key="5">
    <source>
        <dbReference type="ARBA" id="ARBA00023163"/>
    </source>
</evidence>
<feature type="modified residue" description="4-aspartylphosphate" evidence="6">
    <location>
        <position position="48"/>
    </location>
</feature>
<dbReference type="EMBL" id="WBMT01000003">
    <property type="protein sequence ID" value="KAB2350764.1"/>
    <property type="molecule type" value="Genomic_DNA"/>
</dbReference>
<evidence type="ECO:0000256" key="2">
    <source>
        <dbReference type="ARBA" id="ARBA00023012"/>
    </source>
</evidence>
<evidence type="ECO:0000259" key="9">
    <source>
        <dbReference type="PROSITE" id="PS51755"/>
    </source>
</evidence>
<dbReference type="Gene3D" id="6.10.250.690">
    <property type="match status" value="1"/>
</dbReference>
<reference evidence="10 11" key="1">
    <citation type="submission" date="2019-09" db="EMBL/GenBank/DDBJ databases">
        <title>Actinomadura physcomitrii sp. nov., a novel actinomycete isolated from moss [Physcomitrium sphaericum (Ludw) Fuernr].</title>
        <authorList>
            <person name="Zhuang X."/>
            <person name="Liu C."/>
        </authorList>
    </citation>
    <scope>NUCLEOTIDE SEQUENCE [LARGE SCALE GENOMIC DNA]</scope>
    <source>
        <strain evidence="10 11">HMC1</strain>
    </source>
</reference>
<evidence type="ECO:0000256" key="1">
    <source>
        <dbReference type="ARBA" id="ARBA00022553"/>
    </source>
</evidence>
<evidence type="ECO:0000256" key="4">
    <source>
        <dbReference type="ARBA" id="ARBA00023125"/>
    </source>
</evidence>
<dbReference type="GO" id="GO:0005829">
    <property type="term" value="C:cytosol"/>
    <property type="evidence" value="ECO:0007669"/>
    <property type="project" value="TreeGrafter"/>
</dbReference>
<feature type="domain" description="OmpR/PhoB-type" evidence="9">
    <location>
        <begin position="120"/>
        <end position="215"/>
    </location>
</feature>
<keyword evidence="4 7" id="KW-0238">DNA-binding</keyword>
<dbReference type="GO" id="GO:0006355">
    <property type="term" value="P:regulation of DNA-templated transcription"/>
    <property type="evidence" value="ECO:0007669"/>
    <property type="project" value="InterPro"/>
</dbReference>
<dbReference type="Proteomes" id="UP000468735">
    <property type="component" value="Unassembled WGS sequence"/>
</dbReference>
<organism evidence="10 11">
    <name type="scientific">Actinomadura rudentiformis</name>
    <dbReference type="NCBI Taxonomy" id="359158"/>
    <lineage>
        <taxon>Bacteria</taxon>
        <taxon>Bacillati</taxon>
        <taxon>Actinomycetota</taxon>
        <taxon>Actinomycetes</taxon>
        <taxon>Streptosporangiales</taxon>
        <taxon>Thermomonosporaceae</taxon>
        <taxon>Actinomadura</taxon>
    </lineage>
</organism>
<feature type="DNA-binding region" description="OmpR/PhoB-type" evidence="7">
    <location>
        <begin position="120"/>
        <end position="215"/>
    </location>
</feature>